<dbReference type="EMBL" id="MU827313">
    <property type="protein sequence ID" value="KAJ7358967.1"/>
    <property type="molecule type" value="Genomic_DNA"/>
</dbReference>
<evidence type="ECO:0000313" key="5">
    <source>
        <dbReference type="EMBL" id="KAJ7358967.1"/>
    </source>
</evidence>
<dbReference type="Gene3D" id="1.10.418.20">
    <property type="match status" value="1"/>
</dbReference>
<evidence type="ECO:0000256" key="2">
    <source>
        <dbReference type="ARBA" id="ARBA00022670"/>
    </source>
</evidence>
<protein>
    <recommendedName>
        <fullName evidence="4">Ubiquitin-like protease family profile domain-containing protein</fullName>
    </recommendedName>
</protein>
<comment type="similarity">
    <text evidence="1">Belongs to the peptidase C48 family.</text>
</comment>
<dbReference type="Proteomes" id="UP001163046">
    <property type="component" value="Unassembled WGS sequence"/>
</dbReference>
<gene>
    <name evidence="5" type="ORF">OS493_019871</name>
</gene>
<feature type="domain" description="Ubiquitin-like protease family profile" evidence="4">
    <location>
        <begin position="9"/>
        <end position="34"/>
    </location>
</feature>
<keyword evidence="6" id="KW-1185">Reference proteome</keyword>
<keyword evidence="2" id="KW-0645">Protease</keyword>
<evidence type="ECO:0000259" key="4">
    <source>
        <dbReference type="Pfam" id="PF02902"/>
    </source>
</evidence>
<organism evidence="5 6">
    <name type="scientific">Desmophyllum pertusum</name>
    <dbReference type="NCBI Taxonomy" id="174260"/>
    <lineage>
        <taxon>Eukaryota</taxon>
        <taxon>Metazoa</taxon>
        <taxon>Cnidaria</taxon>
        <taxon>Anthozoa</taxon>
        <taxon>Hexacorallia</taxon>
        <taxon>Scleractinia</taxon>
        <taxon>Caryophylliina</taxon>
        <taxon>Caryophylliidae</taxon>
        <taxon>Desmophyllum</taxon>
    </lineage>
</organism>
<dbReference type="GO" id="GO:0006508">
    <property type="term" value="P:proteolysis"/>
    <property type="evidence" value="ECO:0007669"/>
    <property type="project" value="UniProtKB-KW"/>
</dbReference>
<proteinExistence type="inferred from homology"/>
<dbReference type="InterPro" id="IPR038765">
    <property type="entry name" value="Papain-like_cys_pep_sf"/>
</dbReference>
<name>A0A9W9YMX0_9CNID</name>
<keyword evidence="3" id="KW-0378">Hydrolase</keyword>
<dbReference type="AlphaFoldDB" id="A0A9W9YMX0"/>
<dbReference type="SUPFAM" id="SSF54001">
    <property type="entry name" value="Cysteine proteinases"/>
    <property type="match status" value="1"/>
</dbReference>
<reference evidence="5" key="1">
    <citation type="submission" date="2023-01" db="EMBL/GenBank/DDBJ databases">
        <title>Genome assembly of the deep-sea coral Lophelia pertusa.</title>
        <authorList>
            <person name="Herrera S."/>
            <person name="Cordes E."/>
        </authorList>
    </citation>
    <scope>NUCLEOTIDE SEQUENCE</scope>
    <source>
        <strain evidence="5">USNM1676648</strain>
        <tissue evidence="5">Polyp</tissue>
    </source>
</reference>
<dbReference type="InterPro" id="IPR003653">
    <property type="entry name" value="Peptidase_C48_C"/>
</dbReference>
<evidence type="ECO:0000313" key="6">
    <source>
        <dbReference type="Proteomes" id="UP001163046"/>
    </source>
</evidence>
<comment type="caution">
    <text evidence="5">The sequence shown here is derived from an EMBL/GenBank/DDBJ whole genome shotgun (WGS) entry which is preliminary data.</text>
</comment>
<sequence length="91" mass="10546">MLTVLSLLPHLPQQENGYDCGVFVLLFFEEFLKRKFPIEDLMSGEILCWYSQDSAPNYWGHSSLCFVRAVIFSTPYCLYLKGTFLVQDVLL</sequence>
<accession>A0A9W9YMX0</accession>
<dbReference type="GO" id="GO:0008234">
    <property type="term" value="F:cysteine-type peptidase activity"/>
    <property type="evidence" value="ECO:0007669"/>
    <property type="project" value="InterPro"/>
</dbReference>
<evidence type="ECO:0000256" key="1">
    <source>
        <dbReference type="ARBA" id="ARBA00005234"/>
    </source>
</evidence>
<evidence type="ECO:0000256" key="3">
    <source>
        <dbReference type="ARBA" id="ARBA00022801"/>
    </source>
</evidence>
<dbReference type="Pfam" id="PF02902">
    <property type="entry name" value="Peptidase_C48"/>
    <property type="match status" value="1"/>
</dbReference>